<keyword evidence="3" id="KW-1185">Reference proteome</keyword>
<dbReference type="InterPro" id="IPR021778">
    <property type="entry name" value="Se/S_carrier-like"/>
</dbReference>
<evidence type="ECO:0000259" key="1">
    <source>
        <dbReference type="Pfam" id="PF11823"/>
    </source>
</evidence>
<accession>A0A1M5VHF1</accession>
<dbReference type="AlphaFoldDB" id="A0A1M5VHF1"/>
<dbReference type="RefSeq" id="WP_143162261.1">
    <property type="nucleotide sequence ID" value="NZ_FQXV01000002.1"/>
</dbReference>
<proteinExistence type="predicted"/>
<dbReference type="Proteomes" id="UP000183995">
    <property type="component" value="Unassembled WGS sequence"/>
</dbReference>
<dbReference type="STRING" id="1123282.SAMN02745823_00830"/>
<evidence type="ECO:0000313" key="2">
    <source>
        <dbReference type="EMBL" id="SHH74656.1"/>
    </source>
</evidence>
<reference evidence="2 3" key="1">
    <citation type="submission" date="2016-11" db="EMBL/GenBank/DDBJ databases">
        <authorList>
            <person name="Jaros S."/>
            <person name="Januszkiewicz K."/>
            <person name="Wedrychowicz H."/>
        </authorList>
    </citation>
    <scope>NUCLEOTIDE SEQUENCE [LARGE SCALE GENOMIC DNA]</scope>
    <source>
        <strain evidence="2 3">DSM 10068</strain>
    </source>
</reference>
<feature type="domain" description="Putative Se/S carrier protein-like" evidence="1">
    <location>
        <begin position="9"/>
        <end position="76"/>
    </location>
</feature>
<dbReference type="OrthoDB" id="362866at2"/>
<dbReference type="Pfam" id="PF11823">
    <property type="entry name" value="Se_S_carrier"/>
    <property type="match status" value="1"/>
</dbReference>
<dbReference type="EMBL" id="FQXV01000002">
    <property type="protein sequence ID" value="SHH74656.1"/>
    <property type="molecule type" value="Genomic_DNA"/>
</dbReference>
<name>A0A1M5VHF1_9FIRM</name>
<protein>
    <recommendedName>
        <fullName evidence="1">Putative Se/S carrier protein-like domain-containing protein</fullName>
    </recommendedName>
</protein>
<evidence type="ECO:0000313" key="3">
    <source>
        <dbReference type="Proteomes" id="UP000183995"/>
    </source>
</evidence>
<sequence length="90" mass="10204">MADPMPVTDYYVLFFSHTSGMALYEFVRQRGIRVRISPAPRAATSCCGMSLLVEQRELEAVKACIEVSGIEIDKIVLLPRQIDPMRHKFC</sequence>
<gene>
    <name evidence="2" type="ORF">SAMN02745823_00830</name>
</gene>
<organism evidence="2 3">
    <name type="scientific">Sporobacter termitidis DSM 10068</name>
    <dbReference type="NCBI Taxonomy" id="1123282"/>
    <lineage>
        <taxon>Bacteria</taxon>
        <taxon>Bacillati</taxon>
        <taxon>Bacillota</taxon>
        <taxon>Clostridia</taxon>
        <taxon>Eubacteriales</taxon>
        <taxon>Oscillospiraceae</taxon>
        <taxon>Sporobacter</taxon>
    </lineage>
</organism>